<keyword evidence="1" id="KW-0812">Transmembrane</keyword>
<evidence type="ECO:0000259" key="2">
    <source>
        <dbReference type="Pfam" id="PF22966"/>
    </source>
</evidence>
<dbReference type="SUPFAM" id="SSF48371">
    <property type="entry name" value="ARM repeat"/>
    <property type="match status" value="1"/>
</dbReference>
<dbReference type="OrthoDB" id="1921953at2759"/>
<dbReference type="PANTHER" id="PTHR13322:SF2">
    <property type="entry name" value="INTEGRATOR COMPLEX SUBUNIT 7"/>
    <property type="match status" value="1"/>
</dbReference>
<dbReference type="InterPro" id="IPR016024">
    <property type="entry name" value="ARM-type_fold"/>
</dbReference>
<dbReference type="GO" id="GO:0032039">
    <property type="term" value="C:integrator complex"/>
    <property type="evidence" value="ECO:0007669"/>
    <property type="project" value="InterPro"/>
</dbReference>
<keyword evidence="1" id="KW-0472">Membrane</keyword>
<evidence type="ECO:0000256" key="1">
    <source>
        <dbReference type="SAM" id="Phobius"/>
    </source>
</evidence>
<dbReference type="EMBL" id="CAJGYO010000005">
    <property type="protein sequence ID" value="CAD6233106.1"/>
    <property type="molecule type" value="Genomic_DNA"/>
</dbReference>
<gene>
    <name evidence="3" type="ORF">NCGR_LOCUS22588</name>
</gene>
<sequence length="904" mass="101415">MVLGTLEDIFKSEMLFSLSRLSSKSIILFSDQVDLLLLFMDHDSSSVKSVALKCMRFMFRRNTCHFPVIRTVFGRLLPPIDDEDFPLDCKSDVLRILQKMLCCKASSNHHANGSELSKLLLAAESSLDSSSLEMEGTAMEILVEIFCILKEVRSDNISVLKGSSFAYAEWKGMMNNIPLTEDNSMNGPLCKIIAMIVNHIISLVNEVASRNICISSAVDKAYKTPFRLMLKLVSCYPSAASVALDILKSLVKELFLINGSDYSEVSVTSVEPFQTSVALKELSTSDDNVQLLATSIEASCIGTDIGNGKLDFLKIDCKNRKSIMHDLIRCTLKFANACHEVLCETYGARYNPHDSIKGLIKYVHQDAPQHWSTYESFHLIMCACVTQNTCKISGGNQESGDSKEHRNTLFTPSVWITQELCALRMTKMLTKKQKYWEAYRSSMYCCRKGLWFTASFVFIKLADAFEAGSFSFWLKSLLLLASGEIEMKLLFFPSATIKLVGELKMEGDFSEDLYCTETDADSTLSRSSELHGFRAKISDICGRTLLANNALASSASSDNDFLFQRWFISLRSSFLEVLTNVLGILNAHSSYEARGDHLTLSGEFIKDQACNYVESCKLPKRFSHASILHDLHGRVDGSDWQTVSQLRQFMSTSFDELDSLQSRTRISGSCNLEKGLYSLCHFAVASLLGVSVYVIVLKLKKYKMERIVYLLCKEGCKFCPASCRSIWNYLSWFPSTFSEPCLGAELYMFDSNPVNEKGMSIEPGFLLSLTLCMKWKRVLERSTIRAVKLYCILAASLETCPEAAGTRSKQFDQRRTAEMVELNSKLLQYIKNDLRKARNEKKNSHCGMDMVTAFACFEPTDSGQGFSSCLLDVSLFPEGSYQIKWQTGRRAVSTRMGPILASCP</sequence>
<organism evidence="3 4">
    <name type="scientific">Miscanthus lutarioriparius</name>
    <dbReference type="NCBI Taxonomy" id="422564"/>
    <lineage>
        <taxon>Eukaryota</taxon>
        <taxon>Viridiplantae</taxon>
        <taxon>Streptophyta</taxon>
        <taxon>Embryophyta</taxon>
        <taxon>Tracheophyta</taxon>
        <taxon>Spermatophyta</taxon>
        <taxon>Magnoliopsida</taxon>
        <taxon>Liliopsida</taxon>
        <taxon>Poales</taxon>
        <taxon>Poaceae</taxon>
        <taxon>PACMAD clade</taxon>
        <taxon>Panicoideae</taxon>
        <taxon>Andropogonodae</taxon>
        <taxon>Andropogoneae</taxon>
        <taxon>Saccharinae</taxon>
        <taxon>Miscanthus</taxon>
    </lineage>
</organism>
<feature type="domain" description="Integrator complex subunit 7-like C-terminal" evidence="2">
    <location>
        <begin position="743"/>
        <end position="888"/>
    </location>
</feature>
<name>A0A811NSR0_9POAL</name>
<dbReference type="InterPro" id="IPR033060">
    <property type="entry name" value="INTS7"/>
</dbReference>
<feature type="transmembrane region" description="Helical" evidence="1">
    <location>
        <begin position="675"/>
        <end position="696"/>
    </location>
</feature>
<keyword evidence="1" id="KW-1133">Transmembrane helix</keyword>
<dbReference type="Proteomes" id="UP000604825">
    <property type="component" value="Unassembled WGS sequence"/>
</dbReference>
<evidence type="ECO:0000313" key="4">
    <source>
        <dbReference type="Proteomes" id="UP000604825"/>
    </source>
</evidence>
<reference evidence="3" key="1">
    <citation type="submission" date="2020-10" db="EMBL/GenBank/DDBJ databases">
        <authorList>
            <person name="Han B."/>
            <person name="Lu T."/>
            <person name="Zhao Q."/>
            <person name="Huang X."/>
            <person name="Zhao Y."/>
        </authorList>
    </citation>
    <scope>NUCLEOTIDE SEQUENCE</scope>
</reference>
<evidence type="ECO:0000313" key="3">
    <source>
        <dbReference type="EMBL" id="CAD6233106.1"/>
    </source>
</evidence>
<dbReference type="AlphaFoldDB" id="A0A811NSR0"/>
<comment type="caution">
    <text evidence="3">The sequence shown here is derived from an EMBL/GenBank/DDBJ whole genome shotgun (WGS) entry which is preliminary data.</text>
</comment>
<accession>A0A811NSR0</accession>
<proteinExistence type="predicted"/>
<dbReference type="InterPro" id="IPR055195">
    <property type="entry name" value="INTS7_C_plant"/>
</dbReference>
<dbReference type="PANTHER" id="PTHR13322">
    <property type="entry name" value="C1ORF73 PROTEIN"/>
    <property type="match status" value="1"/>
</dbReference>
<protein>
    <recommendedName>
        <fullName evidence="2">Integrator complex subunit 7-like C-terminal domain-containing protein</fullName>
    </recommendedName>
</protein>
<keyword evidence="4" id="KW-1185">Reference proteome</keyword>
<dbReference type="GO" id="GO:0034472">
    <property type="term" value="P:snRNA 3'-end processing"/>
    <property type="evidence" value="ECO:0007669"/>
    <property type="project" value="TreeGrafter"/>
</dbReference>
<dbReference type="Pfam" id="PF22966">
    <property type="entry name" value="INTS7_C_plants"/>
    <property type="match status" value="1"/>
</dbReference>